<comment type="caution">
    <text evidence="1">The sequence shown here is derived from an EMBL/GenBank/DDBJ whole genome shotgun (WGS) entry which is preliminary data.</text>
</comment>
<dbReference type="Proteomes" id="UP001500307">
    <property type="component" value="Unassembled WGS sequence"/>
</dbReference>
<dbReference type="EMBL" id="BAABGU010000003">
    <property type="protein sequence ID" value="GAA4563672.1"/>
    <property type="molecule type" value="Genomic_DNA"/>
</dbReference>
<proteinExistence type="predicted"/>
<evidence type="ECO:0000313" key="2">
    <source>
        <dbReference type="Proteomes" id="UP001500307"/>
    </source>
</evidence>
<name>A0ABP8S792_9ACTN</name>
<reference evidence="2" key="1">
    <citation type="journal article" date="2019" name="Int. J. Syst. Evol. Microbiol.">
        <title>The Global Catalogue of Microorganisms (GCM) 10K type strain sequencing project: providing services to taxonomists for standard genome sequencing and annotation.</title>
        <authorList>
            <consortium name="The Broad Institute Genomics Platform"/>
            <consortium name="The Broad Institute Genome Sequencing Center for Infectious Disease"/>
            <person name="Wu L."/>
            <person name="Ma J."/>
        </authorList>
    </citation>
    <scope>NUCLEOTIDE SEQUENCE [LARGE SCALE GENOMIC DNA]</scope>
    <source>
        <strain evidence="2">JCM 3175</strain>
    </source>
</reference>
<keyword evidence="2" id="KW-1185">Reference proteome</keyword>
<accession>A0ABP8S792</accession>
<gene>
    <name evidence="1" type="ORF">GCM10023176_08070</name>
</gene>
<sequence length="172" mass="19531">MPLLASGLMTRYFGDRVTFAVEVGQIQPPSLRVVDLWMAGKRLTTDDNSAFVPFFSRAMRSSAAQVRRRDVKPCPFPGHAPEEIFRLLQADETGFREQFWFMRWGGTVDNVSTYAYLEDDLVILFAFWRASHPFPEDLGKVFVARIPPDEFAAIIEESADLLDAEVAIVDPR</sequence>
<evidence type="ECO:0000313" key="1">
    <source>
        <dbReference type="EMBL" id="GAA4563672.1"/>
    </source>
</evidence>
<protein>
    <submittedName>
        <fullName evidence="1">Uncharacterized protein</fullName>
    </submittedName>
</protein>
<organism evidence="1 2">
    <name type="scientific">Micromonospora coerulea</name>
    <dbReference type="NCBI Taxonomy" id="47856"/>
    <lineage>
        <taxon>Bacteria</taxon>
        <taxon>Bacillati</taxon>
        <taxon>Actinomycetota</taxon>
        <taxon>Actinomycetes</taxon>
        <taxon>Micromonosporales</taxon>
        <taxon>Micromonosporaceae</taxon>
        <taxon>Micromonospora</taxon>
    </lineage>
</organism>